<sequence length="50" mass="5875">MFVRFFTKSKQLSTLLKENIFKKTGIIPQPSRRVADYSSFQNTLTTYENV</sequence>
<dbReference type="AlphaFoldDB" id="A0A1I6SAI1"/>
<name>A0A1I6SAI1_9SPHI</name>
<accession>A0A1I6SAI1</accession>
<evidence type="ECO:0000313" key="1">
    <source>
        <dbReference type="EMBL" id="SFS73890.1"/>
    </source>
</evidence>
<evidence type="ECO:0000313" key="2">
    <source>
        <dbReference type="Proteomes" id="UP000198785"/>
    </source>
</evidence>
<dbReference type="STRING" id="683125.SAMN05660206_104188"/>
<proteinExistence type="predicted"/>
<organism evidence="1 2">
    <name type="scientific">Sphingobacterium wenxiniae</name>
    <dbReference type="NCBI Taxonomy" id="683125"/>
    <lineage>
        <taxon>Bacteria</taxon>
        <taxon>Pseudomonadati</taxon>
        <taxon>Bacteroidota</taxon>
        <taxon>Sphingobacteriia</taxon>
        <taxon>Sphingobacteriales</taxon>
        <taxon>Sphingobacteriaceae</taxon>
        <taxon>Sphingobacterium</taxon>
    </lineage>
</organism>
<reference evidence="1 2" key="1">
    <citation type="submission" date="2016-10" db="EMBL/GenBank/DDBJ databases">
        <authorList>
            <person name="de Groot N.N."/>
        </authorList>
    </citation>
    <scope>NUCLEOTIDE SEQUENCE [LARGE SCALE GENOMIC DNA]</scope>
    <source>
        <strain evidence="1 2">DSM 22789</strain>
    </source>
</reference>
<gene>
    <name evidence="1" type="ORF">SAMN05660206_104188</name>
</gene>
<dbReference type="Proteomes" id="UP000198785">
    <property type="component" value="Unassembled WGS sequence"/>
</dbReference>
<protein>
    <submittedName>
        <fullName evidence="1">Uncharacterized protein</fullName>
    </submittedName>
</protein>
<keyword evidence="2" id="KW-1185">Reference proteome</keyword>
<dbReference type="EMBL" id="FOZZ01000004">
    <property type="protein sequence ID" value="SFS73890.1"/>
    <property type="molecule type" value="Genomic_DNA"/>
</dbReference>